<dbReference type="EC" id="2.7.1.108" evidence="3"/>
<dbReference type="AlphaFoldDB" id="A0A6A6VIX0"/>
<comment type="similarity">
    <text evidence="2">Belongs to the polyprenol kinase family.</text>
</comment>
<gene>
    <name evidence="12" type="ORF">M011DRAFT_517668</name>
</gene>
<dbReference type="GO" id="GO:0005789">
    <property type="term" value="C:endoplasmic reticulum membrane"/>
    <property type="evidence" value="ECO:0007669"/>
    <property type="project" value="UniProtKB-SubCell"/>
</dbReference>
<evidence type="ECO:0000256" key="11">
    <source>
        <dbReference type="SAM" id="Phobius"/>
    </source>
</evidence>
<dbReference type="Proteomes" id="UP000799440">
    <property type="component" value="Unassembled WGS sequence"/>
</dbReference>
<dbReference type="GO" id="GO:0043048">
    <property type="term" value="P:dolichyl monophosphate biosynthetic process"/>
    <property type="evidence" value="ECO:0007669"/>
    <property type="project" value="TreeGrafter"/>
</dbReference>
<keyword evidence="6" id="KW-0418">Kinase</keyword>
<feature type="transmembrane region" description="Helical" evidence="11">
    <location>
        <begin position="121"/>
        <end position="139"/>
    </location>
</feature>
<feature type="transmembrane region" description="Helical" evidence="11">
    <location>
        <begin position="718"/>
        <end position="738"/>
    </location>
</feature>
<evidence type="ECO:0000256" key="10">
    <source>
        <dbReference type="SAM" id="MobiDB-lite"/>
    </source>
</evidence>
<name>A0A6A6VIX0_9PLEO</name>
<protein>
    <recommendedName>
        <fullName evidence="3">dolichol kinase</fullName>
        <ecNumber evidence="3">2.7.1.108</ecNumber>
    </recommendedName>
</protein>
<keyword evidence="13" id="KW-1185">Reference proteome</keyword>
<evidence type="ECO:0000256" key="7">
    <source>
        <dbReference type="ARBA" id="ARBA00022824"/>
    </source>
</evidence>
<keyword evidence="7" id="KW-0256">Endoplasmic reticulum</keyword>
<organism evidence="12 13">
    <name type="scientific">Sporormia fimetaria CBS 119925</name>
    <dbReference type="NCBI Taxonomy" id="1340428"/>
    <lineage>
        <taxon>Eukaryota</taxon>
        <taxon>Fungi</taxon>
        <taxon>Dikarya</taxon>
        <taxon>Ascomycota</taxon>
        <taxon>Pezizomycotina</taxon>
        <taxon>Dothideomycetes</taxon>
        <taxon>Pleosporomycetidae</taxon>
        <taxon>Pleosporales</taxon>
        <taxon>Sporormiaceae</taxon>
        <taxon>Sporormia</taxon>
    </lineage>
</organism>
<dbReference type="InterPro" id="IPR032974">
    <property type="entry name" value="Polypren_kinase"/>
</dbReference>
<evidence type="ECO:0000256" key="6">
    <source>
        <dbReference type="ARBA" id="ARBA00022777"/>
    </source>
</evidence>
<evidence type="ECO:0000256" key="1">
    <source>
        <dbReference type="ARBA" id="ARBA00004477"/>
    </source>
</evidence>
<feature type="region of interest" description="Disordered" evidence="10">
    <location>
        <begin position="91"/>
        <end position="112"/>
    </location>
</feature>
<feature type="transmembrane region" description="Helical" evidence="11">
    <location>
        <begin position="800"/>
        <end position="823"/>
    </location>
</feature>
<feature type="transmembrane region" description="Helical" evidence="11">
    <location>
        <begin position="758"/>
        <end position="779"/>
    </location>
</feature>
<evidence type="ECO:0000256" key="2">
    <source>
        <dbReference type="ARBA" id="ARBA00010794"/>
    </source>
</evidence>
<feature type="transmembrane region" description="Helical" evidence="11">
    <location>
        <begin position="155"/>
        <end position="175"/>
    </location>
</feature>
<proteinExistence type="inferred from homology"/>
<evidence type="ECO:0000256" key="3">
    <source>
        <dbReference type="ARBA" id="ARBA00012132"/>
    </source>
</evidence>
<sequence length="876" mass="95919">MGTRKPENWTAECHEADLAFYEAHSSMQSGTEADDEGYGLVKALPAPPMRPRKGLRDMRGAGFDGAATPLPTPSQVDEDGRRYSLEYFRSKKSRGKAGSPSPTDEERAAREKYRKRRRNELFRRSTETVLLAFIGLLAVRGCSCWKELLRWQRELIAFIGVLAGLLCLYPARLLLYSRRQEPDSSLWFCRWIHVPSAFDPATILYPVLIPTMLSISLFSSLEKILLPNLLLGLAASPRRLIPYVRSEPGYSSLHWALSILPLAISENTDLISKKSASVPYKLKLPPPGKGLHPELLVTLFALHQTLLPPLHYLTTTSLLPAELQLLSIGLINLLLFAESPQTIILRTLLWVGGISLFVLCGKVLKWGVALARIPKWRLRRAGNMIKNQQSFLHALSAFKPRSRGTTAKVYSDSDADEDGALLRSRSLKKKREPTLEIITGVQNSSIPTTACLETKSAVEPKETPFPEVALAENGQPPHPAAIPQRRSTLPTLPSQNPTSTSRRTRLRSKSLAQSFLTLTPAQAALRKWLYAGYFYLVVILIILVPIRLIISSQALSSHDPFGWAIGYLLGNNRWARFHITTADLTSWIPLPSLPSSPTHRPTSIAESLSTHPATTRLYLTGYLLTTLTAGLLTVLLLPLSSPNLEVDTRRKVFHGTIVAMLFPTLYLDPPFTALALSLVLSVFLLLDLIRASQLPPLSTPIARFLTPYVDGRDLRGPVVVSHIFLLVGCAVPVWLSLAGVKRTGDEPWAGWSVEKKDVGVDMLAGVICVGMGDAAASLVGRRWGRRKWCWAGGKSLEGSAAFAGAVVVGLVGAKVWLLVGGWGDGRVDGWMGWASVLAKAGICAAGASLNEAVLTGGNDNVVVPVLLWVLVRAVGL</sequence>
<evidence type="ECO:0000256" key="9">
    <source>
        <dbReference type="ARBA" id="ARBA00023136"/>
    </source>
</evidence>
<feature type="region of interest" description="Disordered" evidence="10">
    <location>
        <begin position="473"/>
        <end position="503"/>
    </location>
</feature>
<accession>A0A6A6VIX0</accession>
<dbReference type="EMBL" id="MU006565">
    <property type="protein sequence ID" value="KAF2749749.1"/>
    <property type="molecule type" value="Genomic_DNA"/>
</dbReference>
<evidence type="ECO:0000313" key="13">
    <source>
        <dbReference type="Proteomes" id="UP000799440"/>
    </source>
</evidence>
<feature type="transmembrane region" description="Helical" evidence="11">
    <location>
        <begin position="343"/>
        <end position="364"/>
    </location>
</feature>
<keyword evidence="9 11" id="KW-0472">Membrane</keyword>
<evidence type="ECO:0000256" key="5">
    <source>
        <dbReference type="ARBA" id="ARBA00022692"/>
    </source>
</evidence>
<comment type="subcellular location">
    <subcellularLocation>
        <location evidence="1">Endoplasmic reticulum membrane</location>
        <topology evidence="1">Multi-pass membrane protein</topology>
    </subcellularLocation>
</comment>
<dbReference type="PANTHER" id="PTHR13205:SF15">
    <property type="entry name" value="DOLICHOL KINASE"/>
    <property type="match status" value="1"/>
</dbReference>
<evidence type="ECO:0000256" key="4">
    <source>
        <dbReference type="ARBA" id="ARBA00022679"/>
    </source>
</evidence>
<evidence type="ECO:0000313" key="12">
    <source>
        <dbReference type="EMBL" id="KAF2749749.1"/>
    </source>
</evidence>
<feature type="transmembrane region" description="Helical" evidence="11">
    <location>
        <begin position="528"/>
        <end position="550"/>
    </location>
</feature>
<keyword evidence="4" id="KW-0808">Transferase</keyword>
<reference evidence="12" key="1">
    <citation type="journal article" date="2020" name="Stud. Mycol.">
        <title>101 Dothideomycetes genomes: a test case for predicting lifestyles and emergence of pathogens.</title>
        <authorList>
            <person name="Haridas S."/>
            <person name="Albert R."/>
            <person name="Binder M."/>
            <person name="Bloem J."/>
            <person name="Labutti K."/>
            <person name="Salamov A."/>
            <person name="Andreopoulos B."/>
            <person name="Baker S."/>
            <person name="Barry K."/>
            <person name="Bills G."/>
            <person name="Bluhm B."/>
            <person name="Cannon C."/>
            <person name="Castanera R."/>
            <person name="Culley D."/>
            <person name="Daum C."/>
            <person name="Ezra D."/>
            <person name="Gonzalez J."/>
            <person name="Henrissat B."/>
            <person name="Kuo A."/>
            <person name="Liang C."/>
            <person name="Lipzen A."/>
            <person name="Lutzoni F."/>
            <person name="Magnuson J."/>
            <person name="Mondo S."/>
            <person name="Nolan M."/>
            <person name="Ohm R."/>
            <person name="Pangilinan J."/>
            <person name="Park H.-J."/>
            <person name="Ramirez L."/>
            <person name="Alfaro M."/>
            <person name="Sun H."/>
            <person name="Tritt A."/>
            <person name="Yoshinaga Y."/>
            <person name="Zwiers L.-H."/>
            <person name="Turgeon B."/>
            <person name="Goodwin S."/>
            <person name="Spatafora J."/>
            <person name="Crous P."/>
            <person name="Grigoriev I."/>
        </authorList>
    </citation>
    <scope>NUCLEOTIDE SEQUENCE</scope>
    <source>
        <strain evidence="12">CBS 119925</strain>
    </source>
</reference>
<feature type="transmembrane region" description="Helical" evidence="11">
    <location>
        <begin position="673"/>
        <end position="689"/>
    </location>
</feature>
<feature type="compositionally biased region" description="Polar residues" evidence="10">
    <location>
        <begin position="485"/>
        <end position="497"/>
    </location>
</feature>
<evidence type="ECO:0000256" key="8">
    <source>
        <dbReference type="ARBA" id="ARBA00022989"/>
    </source>
</evidence>
<dbReference type="PANTHER" id="PTHR13205">
    <property type="entry name" value="TRANSMEMBRANE PROTEIN 15-RELATED"/>
    <property type="match status" value="1"/>
</dbReference>
<dbReference type="GO" id="GO:0004168">
    <property type="term" value="F:dolichol kinase activity"/>
    <property type="evidence" value="ECO:0007669"/>
    <property type="project" value="UniProtKB-EC"/>
</dbReference>
<keyword evidence="8 11" id="KW-1133">Transmembrane helix</keyword>
<keyword evidence="5 11" id="KW-0812">Transmembrane</keyword>
<dbReference type="OrthoDB" id="377083at2759"/>
<feature type="transmembrane region" description="Helical" evidence="11">
    <location>
        <begin position="617"/>
        <end position="639"/>
    </location>
</feature>
<feature type="region of interest" description="Disordered" evidence="10">
    <location>
        <begin position="41"/>
        <end position="78"/>
    </location>
</feature>